<dbReference type="EMBL" id="PFNO01000007">
    <property type="protein sequence ID" value="PIZ50243.1"/>
    <property type="molecule type" value="Genomic_DNA"/>
</dbReference>
<protein>
    <recommendedName>
        <fullName evidence="1">AAA+ ATPase domain-containing protein</fullName>
    </recommendedName>
</protein>
<dbReference type="AlphaFoldDB" id="A0A2M7TPD6"/>
<sequence length="434" mass="50449">MTKNNPAKIDDLYINRHLEAKIWPYINKKEIIAITGPRQAGKTTFLNHLFENISKTKKCQFLTFEKRPDLEIFERDIEIFKKLYVLPNEVLIIDEVQYAKEAGQKLKYLYDTTDVKLFVSGSSSLEIRDLGKYLVGRIFNFSLYPFNFSEFLNAKNNNLYSAINKNLLSLNLFMKKSFIQNLQIKSGEVNKQLLELFKEYLIYGGYPRVVTSFDDKEKRLVLASVIDNYLVREIKSLLHLASDDNLLKLAQLLSLQIGNMISYNELELSSKLSFREVKKYIQILKETFILDLVLPFYQNRRTELTKNPKVYFLDTGLRNQTIGNFSEEIQRNDFGQLAENYVFNVLKQSESIKRINYWRTKSQAEVDFIIETGGQIIPIEAKFSPSRGVIGKSLHSFIDKYSPKTAIITTNDDFSIKKVKGSTIYFIPIYLLIP</sequence>
<gene>
    <name evidence="2" type="ORF">COY29_00235</name>
</gene>
<dbReference type="InterPro" id="IPR025420">
    <property type="entry name" value="DUF4143"/>
</dbReference>
<dbReference type="Pfam" id="PF13173">
    <property type="entry name" value="AAA_14"/>
    <property type="match status" value="1"/>
</dbReference>
<evidence type="ECO:0000313" key="3">
    <source>
        <dbReference type="Proteomes" id="UP000229753"/>
    </source>
</evidence>
<accession>A0A2M7TPD6</accession>
<dbReference type="SUPFAM" id="SSF52540">
    <property type="entry name" value="P-loop containing nucleoside triphosphate hydrolases"/>
    <property type="match status" value="1"/>
</dbReference>
<evidence type="ECO:0000259" key="1">
    <source>
        <dbReference type="SMART" id="SM00382"/>
    </source>
</evidence>
<dbReference type="InterPro" id="IPR003593">
    <property type="entry name" value="AAA+_ATPase"/>
</dbReference>
<dbReference type="PANTHER" id="PTHR43566">
    <property type="entry name" value="CONSERVED PROTEIN"/>
    <property type="match status" value="1"/>
</dbReference>
<organism evidence="2 3">
    <name type="scientific">Candidatus Woesebacteria bacterium CG_4_10_14_0_2_um_filter_39_14</name>
    <dbReference type="NCBI Taxonomy" id="1975054"/>
    <lineage>
        <taxon>Bacteria</taxon>
        <taxon>Candidatus Woeseibacteriota</taxon>
    </lineage>
</organism>
<dbReference type="PANTHER" id="PTHR43566:SF1">
    <property type="entry name" value="AAA+ ATPASE DOMAIN-CONTAINING PROTEIN"/>
    <property type="match status" value="1"/>
</dbReference>
<dbReference type="Gene3D" id="3.40.50.300">
    <property type="entry name" value="P-loop containing nucleotide triphosphate hydrolases"/>
    <property type="match status" value="1"/>
</dbReference>
<feature type="domain" description="AAA+ ATPase" evidence="1">
    <location>
        <begin position="28"/>
        <end position="139"/>
    </location>
</feature>
<name>A0A2M7TPD6_9BACT</name>
<dbReference type="Proteomes" id="UP000229753">
    <property type="component" value="Unassembled WGS sequence"/>
</dbReference>
<dbReference type="InterPro" id="IPR041682">
    <property type="entry name" value="AAA_14"/>
</dbReference>
<proteinExistence type="predicted"/>
<reference evidence="3" key="1">
    <citation type="submission" date="2017-09" db="EMBL/GenBank/DDBJ databases">
        <title>Depth-based differentiation of microbial function through sediment-hosted aquifers and enrichment of novel symbionts in the deep terrestrial subsurface.</title>
        <authorList>
            <person name="Probst A.J."/>
            <person name="Ladd B."/>
            <person name="Jarett J.K."/>
            <person name="Geller-Mcgrath D.E."/>
            <person name="Sieber C.M.K."/>
            <person name="Emerson J.B."/>
            <person name="Anantharaman K."/>
            <person name="Thomas B.C."/>
            <person name="Malmstrom R."/>
            <person name="Stieglmeier M."/>
            <person name="Klingl A."/>
            <person name="Woyke T."/>
            <person name="Ryan C.M."/>
            <person name="Banfield J.F."/>
        </authorList>
    </citation>
    <scope>NUCLEOTIDE SEQUENCE [LARGE SCALE GENOMIC DNA]</scope>
</reference>
<comment type="caution">
    <text evidence="2">The sequence shown here is derived from an EMBL/GenBank/DDBJ whole genome shotgun (WGS) entry which is preliminary data.</text>
</comment>
<dbReference type="SMART" id="SM00382">
    <property type="entry name" value="AAA"/>
    <property type="match status" value="1"/>
</dbReference>
<dbReference type="Pfam" id="PF13635">
    <property type="entry name" value="DUF4143"/>
    <property type="match status" value="1"/>
</dbReference>
<dbReference type="InterPro" id="IPR027417">
    <property type="entry name" value="P-loop_NTPase"/>
</dbReference>
<evidence type="ECO:0000313" key="2">
    <source>
        <dbReference type="EMBL" id="PIZ50243.1"/>
    </source>
</evidence>